<dbReference type="InterPro" id="IPR036397">
    <property type="entry name" value="RNaseH_sf"/>
</dbReference>
<dbReference type="AlphaFoldDB" id="A0A2G9YCL8"/>
<accession>A0A2G9YCL8</accession>
<evidence type="ECO:0000313" key="2">
    <source>
        <dbReference type="EMBL" id="PIP16976.1"/>
    </source>
</evidence>
<dbReference type="GO" id="GO:0003676">
    <property type="term" value="F:nucleic acid binding"/>
    <property type="evidence" value="ECO:0007669"/>
    <property type="project" value="InterPro"/>
</dbReference>
<evidence type="ECO:0000313" key="3">
    <source>
        <dbReference type="Proteomes" id="UP000231480"/>
    </source>
</evidence>
<sequence>MPKLIFDIETIGEDFDSLDKATQDVLTRWLKKESKNDEEYQVRLEDIKQGLGFSALTGQIAAIGVLDYEKNQGAVLYQAPGEKIKDFEENGIKFKQMSEKEMLKNFWQGAKEYQEFISFNGRVFDAPFLMIRSAIFKIKPSVNLMPPRYANMTNHIDLLDQLTFFGASYKKGGLHLWCRAFNIESPKAQGVTGDDVALLFKQKKYLDIAKYNVRDLRATKELYDYWQKYLKF</sequence>
<dbReference type="Proteomes" id="UP000231480">
    <property type="component" value="Unassembled WGS sequence"/>
</dbReference>
<dbReference type="InterPro" id="IPR012337">
    <property type="entry name" value="RNaseH-like_sf"/>
</dbReference>
<keyword evidence="2" id="KW-0269">Exonuclease</keyword>
<dbReference type="Pfam" id="PF10108">
    <property type="entry name" value="DNA_pol_B_exo2"/>
    <property type="match status" value="1"/>
</dbReference>
<protein>
    <submittedName>
        <fullName evidence="2">3'-5' exonuclease</fullName>
    </submittedName>
</protein>
<dbReference type="InterPro" id="IPR019288">
    <property type="entry name" value="3'-5'_exonuclease_PolB-like"/>
</dbReference>
<keyword evidence="2" id="KW-0378">Hydrolase</keyword>
<dbReference type="EMBL" id="PCRH01000055">
    <property type="protein sequence ID" value="PIP16976.1"/>
    <property type="molecule type" value="Genomic_DNA"/>
</dbReference>
<dbReference type="GO" id="GO:0004527">
    <property type="term" value="F:exonuclease activity"/>
    <property type="evidence" value="ECO:0007669"/>
    <property type="project" value="UniProtKB-KW"/>
</dbReference>
<gene>
    <name evidence="2" type="ORF">COX44_02465</name>
</gene>
<organism evidence="2 3">
    <name type="scientific">Candidatus Portnoybacteria bacterium CG23_combo_of_CG06-09_8_20_14_all_37_13</name>
    <dbReference type="NCBI Taxonomy" id="1974819"/>
    <lineage>
        <taxon>Bacteria</taxon>
        <taxon>Candidatus Portnoyibacteriota</taxon>
    </lineage>
</organism>
<reference evidence="2 3" key="1">
    <citation type="submission" date="2017-09" db="EMBL/GenBank/DDBJ databases">
        <title>Depth-based differentiation of microbial function through sediment-hosted aquifers and enrichment of novel symbionts in the deep terrestrial subsurface.</title>
        <authorList>
            <person name="Probst A.J."/>
            <person name="Ladd B."/>
            <person name="Jarett J.K."/>
            <person name="Geller-Mcgrath D.E."/>
            <person name="Sieber C.M."/>
            <person name="Emerson J.B."/>
            <person name="Anantharaman K."/>
            <person name="Thomas B.C."/>
            <person name="Malmstrom R."/>
            <person name="Stieglmeier M."/>
            <person name="Klingl A."/>
            <person name="Woyke T."/>
            <person name="Ryan C.M."/>
            <person name="Banfield J.F."/>
        </authorList>
    </citation>
    <scope>NUCLEOTIDE SEQUENCE [LARGE SCALE GENOMIC DNA]</scope>
    <source>
        <strain evidence="2">CG23_combo_of_CG06-09_8_20_14_all_37_13</strain>
    </source>
</reference>
<keyword evidence="2" id="KW-0540">Nuclease</keyword>
<dbReference type="SUPFAM" id="SSF53098">
    <property type="entry name" value="Ribonuclease H-like"/>
    <property type="match status" value="1"/>
</dbReference>
<comment type="caution">
    <text evidence="2">The sequence shown here is derived from an EMBL/GenBank/DDBJ whole genome shotgun (WGS) entry which is preliminary data.</text>
</comment>
<feature type="domain" description="Predicted 3'-5' exonuclease PolB-like" evidence="1">
    <location>
        <begin position="92"/>
        <end position="219"/>
    </location>
</feature>
<dbReference type="Gene3D" id="3.30.420.10">
    <property type="entry name" value="Ribonuclease H-like superfamily/Ribonuclease H"/>
    <property type="match status" value="1"/>
</dbReference>
<evidence type="ECO:0000259" key="1">
    <source>
        <dbReference type="Pfam" id="PF10108"/>
    </source>
</evidence>
<proteinExistence type="predicted"/>
<name>A0A2G9YCL8_9BACT</name>